<organism evidence="2 3">
    <name type="scientific">Solirubrobacter phytolaccae</name>
    <dbReference type="NCBI Taxonomy" id="1404360"/>
    <lineage>
        <taxon>Bacteria</taxon>
        <taxon>Bacillati</taxon>
        <taxon>Actinomycetota</taxon>
        <taxon>Thermoleophilia</taxon>
        <taxon>Solirubrobacterales</taxon>
        <taxon>Solirubrobacteraceae</taxon>
        <taxon>Solirubrobacter</taxon>
    </lineage>
</organism>
<evidence type="ECO:0000313" key="3">
    <source>
        <dbReference type="Proteomes" id="UP001147653"/>
    </source>
</evidence>
<name>A0A9X3S7G9_9ACTN</name>
<reference evidence="2" key="1">
    <citation type="submission" date="2022-10" db="EMBL/GenBank/DDBJ databases">
        <title>The WGS of Solirubrobacter phytolaccae KCTC 29190.</title>
        <authorList>
            <person name="Jiang Z."/>
        </authorList>
    </citation>
    <scope>NUCLEOTIDE SEQUENCE</scope>
    <source>
        <strain evidence="2">KCTC 29190</strain>
    </source>
</reference>
<dbReference type="InterPro" id="IPR009078">
    <property type="entry name" value="Ferritin-like_SF"/>
</dbReference>
<feature type="chain" id="PRO_5040887029" evidence="1">
    <location>
        <begin position="26"/>
        <end position="160"/>
    </location>
</feature>
<comment type="caution">
    <text evidence="2">The sequence shown here is derived from an EMBL/GenBank/DDBJ whole genome shotgun (WGS) entry which is preliminary data.</text>
</comment>
<dbReference type="SUPFAM" id="SSF47240">
    <property type="entry name" value="Ferritin-like"/>
    <property type="match status" value="1"/>
</dbReference>
<evidence type="ECO:0000313" key="2">
    <source>
        <dbReference type="EMBL" id="MDA0180258.1"/>
    </source>
</evidence>
<keyword evidence="1" id="KW-0732">Signal</keyword>
<dbReference type="RefSeq" id="WP_270024568.1">
    <property type="nucleotide sequence ID" value="NZ_JAPDDP010000011.1"/>
</dbReference>
<accession>A0A9X3S7G9</accession>
<gene>
    <name evidence="2" type="ORF">OJ997_08125</name>
</gene>
<dbReference type="Proteomes" id="UP001147653">
    <property type="component" value="Unassembled WGS sequence"/>
</dbReference>
<dbReference type="PROSITE" id="PS51318">
    <property type="entry name" value="TAT"/>
    <property type="match status" value="1"/>
</dbReference>
<sequence length="160" mass="16643">MNRRQLLAGGAAAALTLTAAAPARAESDEGGLLLGLWRREMGLALAYGQQVHTNPELFGPARRHAGDHAAAIATELAAVGLGTPKPPWTPDDLDVGAHRLATSRPADALANAALVEQDMVDVYKGALLALPDAKIAMTAATILASHAQHFFILDRAAQVT</sequence>
<evidence type="ECO:0000256" key="1">
    <source>
        <dbReference type="SAM" id="SignalP"/>
    </source>
</evidence>
<feature type="signal peptide" evidence="1">
    <location>
        <begin position="1"/>
        <end position="25"/>
    </location>
</feature>
<dbReference type="AlphaFoldDB" id="A0A9X3S7G9"/>
<proteinExistence type="predicted"/>
<dbReference type="InterPro" id="IPR006311">
    <property type="entry name" value="TAT_signal"/>
</dbReference>
<protein>
    <submittedName>
        <fullName evidence="2">Ferritin-like domain-containing protein</fullName>
    </submittedName>
</protein>
<dbReference type="EMBL" id="JAPDDP010000011">
    <property type="protein sequence ID" value="MDA0180258.1"/>
    <property type="molecule type" value="Genomic_DNA"/>
</dbReference>
<keyword evidence="3" id="KW-1185">Reference proteome</keyword>
<dbReference type="Pfam" id="PF13668">
    <property type="entry name" value="Ferritin_2"/>
    <property type="match status" value="1"/>
</dbReference>